<comment type="caution">
    <text evidence="1">The sequence shown here is derived from an EMBL/GenBank/DDBJ whole genome shotgun (WGS) entry which is preliminary data.</text>
</comment>
<keyword evidence="2" id="KW-1185">Reference proteome</keyword>
<dbReference type="EMBL" id="VSRR010086894">
    <property type="protein sequence ID" value="MPC91187.1"/>
    <property type="molecule type" value="Genomic_DNA"/>
</dbReference>
<accession>A0A5B7JCU1</accession>
<evidence type="ECO:0000313" key="2">
    <source>
        <dbReference type="Proteomes" id="UP000324222"/>
    </source>
</evidence>
<sequence>MFSIREGENVQLPQTSFRFQSALVGTLSHCQKISAPLHHTCSADMTLTTGFSTLRSLSSSVAFQVQTGHIALSSRGFLWVSPPITVTKESSCREGRVTATPRQGKLTVLLW</sequence>
<reference evidence="1 2" key="1">
    <citation type="submission" date="2019-05" db="EMBL/GenBank/DDBJ databases">
        <title>Another draft genome of Portunus trituberculatus and its Hox gene families provides insights of decapod evolution.</title>
        <authorList>
            <person name="Jeong J.-H."/>
            <person name="Song I."/>
            <person name="Kim S."/>
            <person name="Choi T."/>
            <person name="Kim D."/>
            <person name="Ryu S."/>
            <person name="Kim W."/>
        </authorList>
    </citation>
    <scope>NUCLEOTIDE SEQUENCE [LARGE SCALE GENOMIC DNA]</scope>
    <source>
        <tissue evidence="1">Muscle</tissue>
    </source>
</reference>
<name>A0A5B7JCU1_PORTR</name>
<protein>
    <submittedName>
        <fullName evidence="1">Uncharacterized protein</fullName>
    </submittedName>
</protein>
<evidence type="ECO:0000313" key="1">
    <source>
        <dbReference type="EMBL" id="MPC91187.1"/>
    </source>
</evidence>
<dbReference type="AlphaFoldDB" id="A0A5B7JCU1"/>
<dbReference type="Proteomes" id="UP000324222">
    <property type="component" value="Unassembled WGS sequence"/>
</dbReference>
<proteinExistence type="predicted"/>
<organism evidence="1 2">
    <name type="scientific">Portunus trituberculatus</name>
    <name type="common">Swimming crab</name>
    <name type="synonym">Neptunus trituberculatus</name>
    <dbReference type="NCBI Taxonomy" id="210409"/>
    <lineage>
        <taxon>Eukaryota</taxon>
        <taxon>Metazoa</taxon>
        <taxon>Ecdysozoa</taxon>
        <taxon>Arthropoda</taxon>
        <taxon>Crustacea</taxon>
        <taxon>Multicrustacea</taxon>
        <taxon>Malacostraca</taxon>
        <taxon>Eumalacostraca</taxon>
        <taxon>Eucarida</taxon>
        <taxon>Decapoda</taxon>
        <taxon>Pleocyemata</taxon>
        <taxon>Brachyura</taxon>
        <taxon>Eubrachyura</taxon>
        <taxon>Portunoidea</taxon>
        <taxon>Portunidae</taxon>
        <taxon>Portuninae</taxon>
        <taxon>Portunus</taxon>
    </lineage>
</organism>
<gene>
    <name evidence="1" type="ORF">E2C01_086206</name>
</gene>